<proteinExistence type="predicted"/>
<reference evidence="2 3" key="1">
    <citation type="submission" date="2015-11" db="EMBL/GenBank/DDBJ databases">
        <title>Expanding the genomic diversity of Burkholderia species for the development of highly accurate diagnostics.</title>
        <authorList>
            <person name="Sahl J."/>
            <person name="Keim P."/>
            <person name="Wagner D."/>
        </authorList>
    </citation>
    <scope>NUCLEOTIDE SEQUENCE [LARGE SCALE GENOMIC DNA]</scope>
    <source>
        <strain evidence="2 3">MSMB2087WGS</strain>
    </source>
</reference>
<gene>
    <name evidence="2" type="ORF">WL29_35575</name>
</gene>
<evidence type="ECO:0000313" key="2">
    <source>
        <dbReference type="EMBL" id="KWA76315.1"/>
    </source>
</evidence>
<protein>
    <submittedName>
        <fullName evidence="2">Uncharacterized protein</fullName>
    </submittedName>
</protein>
<feature type="region of interest" description="Disordered" evidence="1">
    <location>
        <begin position="1"/>
        <end position="75"/>
    </location>
</feature>
<accession>A0A106PXR8</accession>
<comment type="caution">
    <text evidence="2">The sequence shown here is derived from an EMBL/GenBank/DDBJ whole genome shotgun (WGS) entry which is preliminary data.</text>
</comment>
<feature type="compositionally biased region" description="Basic residues" evidence="1">
    <location>
        <begin position="1"/>
        <end position="12"/>
    </location>
</feature>
<organism evidence="2 3">
    <name type="scientific">Burkholderia ubonensis</name>
    <dbReference type="NCBI Taxonomy" id="101571"/>
    <lineage>
        <taxon>Bacteria</taxon>
        <taxon>Pseudomonadati</taxon>
        <taxon>Pseudomonadota</taxon>
        <taxon>Betaproteobacteria</taxon>
        <taxon>Burkholderiales</taxon>
        <taxon>Burkholderiaceae</taxon>
        <taxon>Burkholderia</taxon>
        <taxon>Burkholderia cepacia complex</taxon>
    </lineage>
</organism>
<dbReference type="Proteomes" id="UP000060630">
    <property type="component" value="Unassembled WGS sequence"/>
</dbReference>
<dbReference type="EMBL" id="LPHD01000163">
    <property type="protein sequence ID" value="KWA76315.1"/>
    <property type="molecule type" value="Genomic_DNA"/>
</dbReference>
<dbReference type="AlphaFoldDB" id="A0A106PXR8"/>
<sequence length="75" mass="8231">MSGRARTRRPTHRSAGQNDKHTKRGPRTFMRNVPREAGAEPVARASSAARRRGRNDGPAGRAQKNCGNARLVPSR</sequence>
<evidence type="ECO:0000256" key="1">
    <source>
        <dbReference type="SAM" id="MobiDB-lite"/>
    </source>
</evidence>
<name>A0A106PXR8_9BURK</name>
<evidence type="ECO:0000313" key="3">
    <source>
        <dbReference type="Proteomes" id="UP000060630"/>
    </source>
</evidence>